<dbReference type="RefSeq" id="XP_009011330.1">
    <property type="nucleotide sequence ID" value="XM_009013082.1"/>
</dbReference>
<keyword evidence="8 9" id="KW-0472">Membrane</keyword>
<evidence type="ECO:0000256" key="6">
    <source>
        <dbReference type="ARBA" id="ARBA00022989"/>
    </source>
</evidence>
<dbReference type="GeneID" id="20195074"/>
<feature type="transmembrane region" description="Helical" evidence="9">
    <location>
        <begin position="258"/>
        <end position="276"/>
    </location>
</feature>
<feature type="domain" description="SLC41A/MgtE integral membrane" evidence="10">
    <location>
        <begin position="49"/>
        <end position="182"/>
    </location>
</feature>
<comment type="similarity">
    <text evidence="2">Belongs to the SLC41A transporter family.</text>
</comment>
<dbReference type="SUPFAM" id="SSF161093">
    <property type="entry name" value="MgtE membrane domain-like"/>
    <property type="match status" value="2"/>
</dbReference>
<dbReference type="FunFam" id="1.10.357.20:FF:000001">
    <property type="entry name" value="Solute carrier family 41 member 2"/>
    <property type="match status" value="1"/>
</dbReference>
<evidence type="ECO:0000313" key="13">
    <source>
        <dbReference type="Proteomes" id="UP000015101"/>
    </source>
</evidence>
<keyword evidence="4 9" id="KW-0812">Transmembrane</keyword>
<feature type="transmembrane region" description="Helical" evidence="9">
    <location>
        <begin position="392"/>
        <end position="412"/>
    </location>
</feature>
<protein>
    <recommendedName>
        <fullName evidence="10">SLC41A/MgtE integral membrane domain-containing protein</fullName>
    </recommendedName>
</protein>
<dbReference type="InterPro" id="IPR006667">
    <property type="entry name" value="SLC41_membr_dom"/>
</dbReference>
<reference evidence="11 13" key="2">
    <citation type="journal article" date="2013" name="Nature">
        <title>Insights into bilaterian evolution from three spiralian genomes.</title>
        <authorList>
            <person name="Simakov O."/>
            <person name="Marletaz F."/>
            <person name="Cho S.J."/>
            <person name="Edsinger-Gonzales E."/>
            <person name="Havlak P."/>
            <person name="Hellsten U."/>
            <person name="Kuo D.H."/>
            <person name="Larsson T."/>
            <person name="Lv J."/>
            <person name="Arendt D."/>
            <person name="Savage R."/>
            <person name="Osoegawa K."/>
            <person name="de Jong P."/>
            <person name="Grimwood J."/>
            <person name="Chapman J.A."/>
            <person name="Shapiro H."/>
            <person name="Aerts A."/>
            <person name="Otillar R.P."/>
            <person name="Terry A.Y."/>
            <person name="Boore J.L."/>
            <person name="Grigoriev I.V."/>
            <person name="Lindberg D.R."/>
            <person name="Seaver E.C."/>
            <person name="Weisblat D.A."/>
            <person name="Putnam N.H."/>
            <person name="Rokhsar D.S."/>
        </authorList>
    </citation>
    <scope>NUCLEOTIDE SEQUENCE</scope>
</reference>
<dbReference type="InterPro" id="IPR036739">
    <property type="entry name" value="SLC41_membr_dom_sf"/>
</dbReference>
<feature type="transmembrane region" description="Helical" evidence="9">
    <location>
        <begin position="95"/>
        <end position="113"/>
    </location>
</feature>
<evidence type="ECO:0000256" key="1">
    <source>
        <dbReference type="ARBA" id="ARBA00004141"/>
    </source>
</evidence>
<evidence type="ECO:0000256" key="5">
    <source>
        <dbReference type="ARBA" id="ARBA00022842"/>
    </source>
</evidence>
<evidence type="ECO:0000256" key="4">
    <source>
        <dbReference type="ARBA" id="ARBA00022692"/>
    </source>
</evidence>
<gene>
    <name evidence="12" type="primary">20195074</name>
    <name evidence="11" type="ORF">HELRODRAFT_109307</name>
</gene>
<dbReference type="HOGENOM" id="CLU_018207_2_0_1"/>
<sequence>MNESTWEIIRELMIPYFIAGIGMVAAGSVLDYFKQWKVFIEVPEVVILVPALLGLKGNLEMTLAARLSTQSNLGKLDTVSECLEIFGGNMALTQLQALVVGLLASLLAIFFSWLQANDVNGWKVLMLCASSSLTASLASLFLGLLMCMVVLFSRQLKINPDNVATPIAGSLGDLTTTILLAIISNFFHSSIVQLPSFVFVIIILLICMLPVLTWISATNKYTKHVLYSGWTPIIGAMTISSIGGIVLDETIVRYEELAVFQLVFNGIGGNLVAIQASKLSTSLYKMGQPGLIVHYTMTGHRTNFLGGFCCDNLGSKSMRALMLMVVPGHMVFLLCIWTVHQNDLELIEETHNLKFTCFYLSATLIQVLILLYAAYWLVLWQWNLSLDPDTCSIPYLTALGDFLGIILLAAAFQLHTYF</sequence>
<evidence type="ECO:0000256" key="8">
    <source>
        <dbReference type="ARBA" id="ARBA00023136"/>
    </source>
</evidence>
<reference evidence="13" key="1">
    <citation type="submission" date="2012-12" db="EMBL/GenBank/DDBJ databases">
        <authorList>
            <person name="Hellsten U."/>
            <person name="Grimwood J."/>
            <person name="Chapman J.A."/>
            <person name="Shapiro H."/>
            <person name="Aerts A."/>
            <person name="Otillar R.P."/>
            <person name="Terry A.Y."/>
            <person name="Boore J.L."/>
            <person name="Simakov O."/>
            <person name="Marletaz F."/>
            <person name="Cho S.-J."/>
            <person name="Edsinger-Gonzales E."/>
            <person name="Havlak P."/>
            <person name="Kuo D.-H."/>
            <person name="Larsson T."/>
            <person name="Lv J."/>
            <person name="Arendt D."/>
            <person name="Savage R."/>
            <person name="Osoegawa K."/>
            <person name="de Jong P."/>
            <person name="Lindberg D.R."/>
            <person name="Seaver E.C."/>
            <person name="Weisblat D.A."/>
            <person name="Putnam N.H."/>
            <person name="Grigoriev I.V."/>
            <person name="Rokhsar D.S."/>
        </authorList>
    </citation>
    <scope>NUCLEOTIDE SEQUENCE</scope>
</reference>
<name>T1EES2_HELRO</name>
<dbReference type="InterPro" id="IPR045349">
    <property type="entry name" value="SLC41A1-3"/>
</dbReference>
<feature type="transmembrane region" description="Helical" evidence="9">
    <location>
        <begin position="12"/>
        <end position="30"/>
    </location>
</feature>
<evidence type="ECO:0000259" key="10">
    <source>
        <dbReference type="Pfam" id="PF01769"/>
    </source>
</evidence>
<dbReference type="EnsemblMetazoa" id="HelroT109307">
    <property type="protein sequence ID" value="HelroP109307"/>
    <property type="gene ID" value="HelroG109307"/>
</dbReference>
<keyword evidence="3" id="KW-0813">Transport</keyword>
<keyword evidence="5" id="KW-0460">Magnesium</keyword>
<feature type="domain" description="SLC41A/MgtE integral membrane" evidence="10">
    <location>
        <begin position="263"/>
        <end position="410"/>
    </location>
</feature>
<dbReference type="CTD" id="20195074"/>
<dbReference type="EMBL" id="KB095858">
    <property type="protein sequence ID" value="ESO11061.1"/>
    <property type="molecule type" value="Genomic_DNA"/>
</dbReference>
<evidence type="ECO:0000313" key="12">
    <source>
        <dbReference type="EnsemblMetazoa" id="HelroP109307"/>
    </source>
</evidence>
<dbReference type="OrthoDB" id="5791097at2759"/>
<evidence type="ECO:0000313" key="11">
    <source>
        <dbReference type="EMBL" id="ESO11061.1"/>
    </source>
</evidence>
<dbReference type="KEGG" id="hro:HELRODRAFT_109307"/>
<evidence type="ECO:0000256" key="3">
    <source>
        <dbReference type="ARBA" id="ARBA00022448"/>
    </source>
</evidence>
<dbReference type="PANTHER" id="PTHR16228">
    <property type="entry name" value="DIVALENT CATION TRANSPORTER SOLUTE CARRIER FAMILY 41"/>
    <property type="match status" value="1"/>
</dbReference>
<feature type="transmembrane region" description="Helical" evidence="9">
    <location>
        <begin position="194"/>
        <end position="215"/>
    </location>
</feature>
<dbReference type="Pfam" id="PF01769">
    <property type="entry name" value="MgtE"/>
    <property type="match status" value="2"/>
</dbReference>
<evidence type="ECO:0000256" key="2">
    <source>
        <dbReference type="ARBA" id="ARBA00009749"/>
    </source>
</evidence>
<organism evidence="12 13">
    <name type="scientific">Helobdella robusta</name>
    <name type="common">Californian leech</name>
    <dbReference type="NCBI Taxonomy" id="6412"/>
    <lineage>
        <taxon>Eukaryota</taxon>
        <taxon>Metazoa</taxon>
        <taxon>Spiralia</taxon>
        <taxon>Lophotrochozoa</taxon>
        <taxon>Annelida</taxon>
        <taxon>Clitellata</taxon>
        <taxon>Hirudinea</taxon>
        <taxon>Rhynchobdellida</taxon>
        <taxon>Glossiphoniidae</taxon>
        <taxon>Helobdella</taxon>
    </lineage>
</organism>
<feature type="transmembrane region" description="Helical" evidence="9">
    <location>
        <begin position="227"/>
        <end position="246"/>
    </location>
</feature>
<dbReference type="eggNOG" id="KOG3788">
    <property type="taxonomic scope" value="Eukaryota"/>
</dbReference>
<dbReference type="GO" id="GO:0005886">
    <property type="term" value="C:plasma membrane"/>
    <property type="evidence" value="ECO:0000318"/>
    <property type="project" value="GO_Central"/>
</dbReference>
<keyword evidence="7" id="KW-0406">Ion transport</keyword>
<comment type="subcellular location">
    <subcellularLocation>
        <location evidence="1">Membrane</location>
        <topology evidence="1">Multi-pass membrane protein</topology>
    </subcellularLocation>
</comment>
<keyword evidence="13" id="KW-1185">Reference proteome</keyword>
<feature type="transmembrane region" description="Helical" evidence="9">
    <location>
        <begin position="320"/>
        <end position="339"/>
    </location>
</feature>
<keyword evidence="6 9" id="KW-1133">Transmembrane helix</keyword>
<proteinExistence type="inferred from homology"/>
<dbReference type="Proteomes" id="UP000015101">
    <property type="component" value="Unassembled WGS sequence"/>
</dbReference>
<dbReference type="EMBL" id="AMQM01002808">
    <property type="status" value="NOT_ANNOTATED_CDS"/>
    <property type="molecule type" value="Genomic_DNA"/>
</dbReference>
<dbReference type="PANTHER" id="PTHR16228:SF7">
    <property type="entry name" value="SLC41A_MGTE INTEGRAL MEMBRANE DOMAIN-CONTAINING PROTEIN"/>
    <property type="match status" value="1"/>
</dbReference>
<dbReference type="OMA" id="QQWYMIV"/>
<dbReference type="FunCoup" id="T1EES2">
    <property type="interactions" value="123"/>
</dbReference>
<dbReference type="AlphaFoldDB" id="T1EES2"/>
<dbReference type="Gene3D" id="1.10.357.20">
    <property type="entry name" value="SLC41 divalent cation transporters, integral membrane domain"/>
    <property type="match status" value="2"/>
</dbReference>
<evidence type="ECO:0000256" key="9">
    <source>
        <dbReference type="SAM" id="Phobius"/>
    </source>
</evidence>
<dbReference type="InParanoid" id="T1EES2"/>
<accession>T1EES2</accession>
<evidence type="ECO:0000256" key="7">
    <source>
        <dbReference type="ARBA" id="ARBA00023065"/>
    </source>
</evidence>
<reference evidence="12" key="3">
    <citation type="submission" date="2015-06" db="UniProtKB">
        <authorList>
            <consortium name="EnsemblMetazoa"/>
        </authorList>
    </citation>
    <scope>IDENTIFICATION</scope>
</reference>
<feature type="transmembrane region" description="Helical" evidence="9">
    <location>
        <begin position="133"/>
        <end position="152"/>
    </location>
</feature>
<feature type="transmembrane region" description="Helical" evidence="9">
    <location>
        <begin position="359"/>
        <end position="380"/>
    </location>
</feature>
<dbReference type="GO" id="GO:0008324">
    <property type="term" value="F:monoatomic cation transmembrane transporter activity"/>
    <property type="evidence" value="ECO:0007669"/>
    <property type="project" value="InterPro"/>
</dbReference>
<feature type="transmembrane region" description="Helical" evidence="9">
    <location>
        <begin position="164"/>
        <end position="188"/>
    </location>
</feature>